<comment type="subcellular location">
    <subcellularLocation>
        <location evidence="7">Cytoplasm</location>
    </subcellularLocation>
    <subcellularLocation>
        <location evidence="7">Nucleus</location>
    </subcellularLocation>
</comment>
<evidence type="ECO:0000313" key="13">
    <source>
        <dbReference type="Proteomes" id="UP000601435"/>
    </source>
</evidence>
<evidence type="ECO:0000256" key="8">
    <source>
        <dbReference type="SAM" id="MobiDB-lite"/>
    </source>
</evidence>
<feature type="domain" description="60S ribosomal export protein NMD3 SH3" evidence="11">
    <location>
        <begin position="204"/>
        <end position="250"/>
    </location>
</feature>
<feature type="domain" description="60S ribosomal export protein NMD3 OB-fold" evidence="10">
    <location>
        <begin position="268"/>
        <end position="341"/>
    </location>
</feature>
<evidence type="ECO:0000259" key="11">
    <source>
        <dbReference type="Pfam" id="PF21193"/>
    </source>
</evidence>
<dbReference type="InterPro" id="IPR039768">
    <property type="entry name" value="Nmd3"/>
</dbReference>
<dbReference type="InterPro" id="IPR048898">
    <property type="entry name" value="OB_NMD3"/>
</dbReference>
<evidence type="ECO:0000256" key="7">
    <source>
        <dbReference type="RuleBase" id="RU364108"/>
    </source>
</evidence>
<sequence length="454" mass="51040">MSRTRGMHRCGTCRRWLRPGGTYTVAENESRELLGICLKSIKGIGKDVQLANASFIWTEPHSKELKVKLELQQEALVGVVVRQTVIVELRVNNLQCDECKKSYTKHTWDSSVQVRQRSEHRRTLMMLEQLILKHKAHTKLIQLTPTKEGLDFFFSKERDAQDFVSFLKNWAVVKHHESKHLVSHNAQNTTYRFKRTTCVEVCPICRDDLVFLPKKTAQALGGLPPLMLCLKASSQLCLVDPASSRCVEVASAEYWRKPFQSVSIPSKLTEFIVLDIEESDLARGRGGSAASVQPCEVEIARIADFGHNDERLTVRCHLGAILHVGDSVLGYDLRSLHLGMDEDELGGVPPLEVYLVKKKRPERTKKKKPHPKRGKGVLSTAASVQSSFLEPDREDKQPTMPAEDEHPEDMEDEAAEMKAAAEALLTQLGASGTFRLASLCHAWLDLGASFQIRR</sequence>
<evidence type="ECO:0000259" key="10">
    <source>
        <dbReference type="Pfam" id="PF21192"/>
    </source>
</evidence>
<reference evidence="12" key="1">
    <citation type="submission" date="2021-02" db="EMBL/GenBank/DDBJ databases">
        <authorList>
            <person name="Dougan E. K."/>
            <person name="Rhodes N."/>
            <person name="Thang M."/>
            <person name="Chan C."/>
        </authorList>
    </citation>
    <scope>NUCLEOTIDE SEQUENCE</scope>
</reference>
<evidence type="ECO:0000256" key="2">
    <source>
        <dbReference type="ARBA" id="ARBA00017035"/>
    </source>
</evidence>
<dbReference type="EMBL" id="CAJNJA010027920">
    <property type="protein sequence ID" value="CAE7588720.1"/>
    <property type="molecule type" value="Genomic_DNA"/>
</dbReference>
<dbReference type="Pfam" id="PF21192">
    <property type="entry name" value="OB_NMD3"/>
    <property type="match status" value="1"/>
</dbReference>
<dbReference type="Proteomes" id="UP000601435">
    <property type="component" value="Unassembled WGS sequence"/>
</dbReference>
<name>A0A812UT38_9DINO</name>
<evidence type="ECO:0000256" key="6">
    <source>
        <dbReference type="ARBA" id="ARBA00023242"/>
    </source>
</evidence>
<proteinExistence type="inferred from homology"/>
<dbReference type="GO" id="GO:0043023">
    <property type="term" value="F:ribosomal large subunit binding"/>
    <property type="evidence" value="ECO:0007669"/>
    <property type="project" value="InterPro"/>
</dbReference>
<dbReference type="GO" id="GO:0005634">
    <property type="term" value="C:nucleus"/>
    <property type="evidence" value="ECO:0007669"/>
    <property type="project" value="UniProtKB-SubCell"/>
</dbReference>
<comment type="function">
    <text evidence="7">Acts as an adapter for the XPO1/CRM1-mediated export of the 60S ribosomal subunit.</text>
</comment>
<accession>A0A812UT38</accession>
<protein>
    <recommendedName>
        <fullName evidence="2 7">60S ribosomal export protein NMD3</fullName>
    </recommendedName>
</protein>
<comment type="caution">
    <text evidence="12">The sequence shown here is derived from an EMBL/GenBank/DDBJ whole genome shotgun (WGS) entry which is preliminary data.</text>
</comment>
<dbReference type="Pfam" id="PF04981">
    <property type="entry name" value="NMD3"/>
    <property type="match status" value="1"/>
</dbReference>
<dbReference type="PANTHER" id="PTHR12746:SF2">
    <property type="entry name" value="60S RIBOSOMAL EXPORT PROTEIN NMD3"/>
    <property type="match status" value="1"/>
</dbReference>
<dbReference type="GO" id="GO:0005737">
    <property type="term" value="C:cytoplasm"/>
    <property type="evidence" value="ECO:0007669"/>
    <property type="project" value="UniProtKB-SubCell"/>
</dbReference>
<evidence type="ECO:0000259" key="9">
    <source>
        <dbReference type="Pfam" id="PF04981"/>
    </source>
</evidence>
<gene>
    <name evidence="12" type="primary">NMD3</name>
    <name evidence="12" type="ORF">SNEC2469_LOCUS17016</name>
</gene>
<keyword evidence="3 7" id="KW-0813">Transport</keyword>
<dbReference type="OrthoDB" id="203821at2759"/>
<dbReference type="PANTHER" id="PTHR12746">
    <property type="entry name" value="NONSENSE-MEDIATED MRNA DECAY PROTEIN 3"/>
    <property type="match status" value="1"/>
</dbReference>
<dbReference type="Pfam" id="PF21193">
    <property type="entry name" value="NMD_SH3"/>
    <property type="match status" value="1"/>
</dbReference>
<comment type="similarity">
    <text evidence="1 7">Belongs to the NMD3 family.</text>
</comment>
<dbReference type="GO" id="GO:0015031">
    <property type="term" value="P:protein transport"/>
    <property type="evidence" value="ECO:0007669"/>
    <property type="project" value="UniProtKB-KW"/>
</dbReference>
<organism evidence="12 13">
    <name type="scientific">Symbiodinium necroappetens</name>
    <dbReference type="NCBI Taxonomy" id="1628268"/>
    <lineage>
        <taxon>Eukaryota</taxon>
        <taxon>Sar</taxon>
        <taxon>Alveolata</taxon>
        <taxon>Dinophyceae</taxon>
        <taxon>Suessiales</taxon>
        <taxon>Symbiodiniaceae</taxon>
        <taxon>Symbiodinium</taxon>
    </lineage>
</organism>
<evidence type="ECO:0000256" key="4">
    <source>
        <dbReference type="ARBA" id="ARBA00022490"/>
    </source>
</evidence>
<dbReference type="InterPro" id="IPR048899">
    <property type="entry name" value="NMD_SH3"/>
</dbReference>
<evidence type="ECO:0000256" key="3">
    <source>
        <dbReference type="ARBA" id="ARBA00022448"/>
    </source>
</evidence>
<dbReference type="AlphaFoldDB" id="A0A812UT38"/>
<keyword evidence="4 7" id="KW-0963">Cytoplasm</keyword>
<dbReference type="InterPro" id="IPR007064">
    <property type="entry name" value="Nmd3_N"/>
</dbReference>
<evidence type="ECO:0000256" key="5">
    <source>
        <dbReference type="ARBA" id="ARBA00022927"/>
    </source>
</evidence>
<evidence type="ECO:0000256" key="1">
    <source>
        <dbReference type="ARBA" id="ARBA00009794"/>
    </source>
</evidence>
<feature type="region of interest" description="Disordered" evidence="8">
    <location>
        <begin position="359"/>
        <end position="412"/>
    </location>
</feature>
<dbReference type="GO" id="GO:0000055">
    <property type="term" value="P:ribosomal large subunit export from nucleus"/>
    <property type="evidence" value="ECO:0007669"/>
    <property type="project" value="TreeGrafter"/>
</dbReference>
<feature type="domain" description="Nmd3 N-terminal" evidence="9">
    <location>
        <begin position="7"/>
        <end position="201"/>
    </location>
</feature>
<keyword evidence="13" id="KW-1185">Reference proteome</keyword>
<evidence type="ECO:0000313" key="12">
    <source>
        <dbReference type="EMBL" id="CAE7588720.1"/>
    </source>
</evidence>
<keyword evidence="6 7" id="KW-0539">Nucleus</keyword>
<keyword evidence="5 7" id="KW-0653">Protein transport</keyword>
<feature type="compositionally biased region" description="Basic residues" evidence="8">
    <location>
        <begin position="359"/>
        <end position="375"/>
    </location>
</feature>